<evidence type="ECO:0000256" key="2">
    <source>
        <dbReference type="SAM" id="SignalP"/>
    </source>
</evidence>
<feature type="signal peptide" evidence="2">
    <location>
        <begin position="1"/>
        <end position="26"/>
    </location>
</feature>
<proteinExistence type="predicted"/>
<keyword evidence="4" id="KW-1185">Reference proteome</keyword>
<dbReference type="EMBL" id="JAEVFJ010000001">
    <property type="protein sequence ID" value="KAH8107962.1"/>
    <property type="molecule type" value="Genomic_DNA"/>
</dbReference>
<name>A0A8K0V0D4_9AGAR</name>
<feature type="region of interest" description="Disordered" evidence="1">
    <location>
        <begin position="66"/>
        <end position="85"/>
    </location>
</feature>
<feature type="compositionally biased region" description="Low complexity" evidence="1">
    <location>
        <begin position="66"/>
        <end position="78"/>
    </location>
</feature>
<feature type="compositionally biased region" description="Basic and acidic residues" evidence="1">
    <location>
        <begin position="473"/>
        <end position="485"/>
    </location>
</feature>
<feature type="region of interest" description="Disordered" evidence="1">
    <location>
        <begin position="409"/>
        <end position="485"/>
    </location>
</feature>
<organism evidence="3 4">
    <name type="scientific">Cristinia sonorae</name>
    <dbReference type="NCBI Taxonomy" id="1940300"/>
    <lineage>
        <taxon>Eukaryota</taxon>
        <taxon>Fungi</taxon>
        <taxon>Dikarya</taxon>
        <taxon>Basidiomycota</taxon>
        <taxon>Agaricomycotina</taxon>
        <taxon>Agaricomycetes</taxon>
        <taxon>Agaricomycetidae</taxon>
        <taxon>Agaricales</taxon>
        <taxon>Pleurotineae</taxon>
        <taxon>Stephanosporaceae</taxon>
        <taxon>Cristinia</taxon>
    </lineage>
</organism>
<protein>
    <submittedName>
        <fullName evidence="3">Uncharacterized protein</fullName>
    </submittedName>
</protein>
<evidence type="ECO:0000256" key="1">
    <source>
        <dbReference type="SAM" id="MobiDB-lite"/>
    </source>
</evidence>
<evidence type="ECO:0000313" key="3">
    <source>
        <dbReference type="EMBL" id="KAH8107962.1"/>
    </source>
</evidence>
<evidence type="ECO:0000313" key="4">
    <source>
        <dbReference type="Proteomes" id="UP000813824"/>
    </source>
</evidence>
<reference evidence="3" key="1">
    <citation type="journal article" date="2021" name="New Phytol.">
        <title>Evolutionary innovations through gain and loss of genes in the ectomycorrhizal Boletales.</title>
        <authorList>
            <person name="Wu G."/>
            <person name="Miyauchi S."/>
            <person name="Morin E."/>
            <person name="Kuo A."/>
            <person name="Drula E."/>
            <person name="Varga T."/>
            <person name="Kohler A."/>
            <person name="Feng B."/>
            <person name="Cao Y."/>
            <person name="Lipzen A."/>
            <person name="Daum C."/>
            <person name="Hundley H."/>
            <person name="Pangilinan J."/>
            <person name="Johnson J."/>
            <person name="Barry K."/>
            <person name="LaButti K."/>
            <person name="Ng V."/>
            <person name="Ahrendt S."/>
            <person name="Min B."/>
            <person name="Choi I.G."/>
            <person name="Park H."/>
            <person name="Plett J.M."/>
            <person name="Magnuson J."/>
            <person name="Spatafora J.W."/>
            <person name="Nagy L.G."/>
            <person name="Henrissat B."/>
            <person name="Grigoriev I.V."/>
            <person name="Yang Z.L."/>
            <person name="Xu J."/>
            <person name="Martin F.M."/>
        </authorList>
    </citation>
    <scope>NUCLEOTIDE SEQUENCE</scope>
    <source>
        <strain evidence="3">KKN 215</strain>
    </source>
</reference>
<sequence length="514" mass="52590">MRSRSIFLFPFLSSLAVAAPLELVTALPGDLTLGLQLPTQIPNVAAPVPALAAPTGVPSPGGNALPAGAPGVPQAPGVPKLPNAPHVPGVPGLPVNAPVRRAVLTQHIHPRFGKNADYGISPNSTFTPLADEETEMKRRGILPVPGDVGGSPTPGPASRPTRPTRPSRNRPQDSQGSGRDSGSGSGSGSSADSPLSGLGGFSGLPGASDSKAANSEAGANTKPSPQSSHPAATKTRPEHPDAPVGGSEGGGRRPSGPGGPYAAVSDGLKTAGSAPDAISNVLNTLPLSSLPNTPVTAPDGDSSIKNKTPILPDTNANPVPKAEEGAAKAEAVPTEAEAVPVEAEEVPAEAEHLPVQAEHNIPSNPVQGKAVSGTKTRRSVMHYLRSLNEAMNLGRASRTLQSRHSLVLSTDPLVPPQPDANGVIPGDRDPRTGLLNIDSNSKPELPDTKQRLPTKPPGIPERPEAPGLPKTQGKTESKESKEVKRGMVKMSKRFVALDTVAATTTYYLPQSTAA</sequence>
<keyword evidence="2" id="KW-0732">Signal</keyword>
<comment type="caution">
    <text evidence="3">The sequence shown here is derived from an EMBL/GenBank/DDBJ whole genome shotgun (WGS) entry which is preliminary data.</text>
</comment>
<feature type="compositionally biased region" description="Polar residues" evidence="1">
    <location>
        <begin position="280"/>
        <end position="295"/>
    </location>
</feature>
<accession>A0A8K0V0D4</accession>
<feature type="region of interest" description="Disordered" evidence="1">
    <location>
        <begin position="141"/>
        <end position="375"/>
    </location>
</feature>
<feature type="compositionally biased region" description="Gly residues" evidence="1">
    <location>
        <begin position="246"/>
        <end position="259"/>
    </location>
</feature>
<feature type="compositionally biased region" description="Low complexity" evidence="1">
    <location>
        <begin position="156"/>
        <end position="166"/>
    </location>
</feature>
<gene>
    <name evidence="3" type="ORF">BXZ70DRAFT_903374</name>
</gene>
<feature type="compositionally biased region" description="Polar residues" evidence="1">
    <location>
        <begin position="211"/>
        <end position="230"/>
    </location>
</feature>
<dbReference type="Proteomes" id="UP000813824">
    <property type="component" value="Unassembled WGS sequence"/>
</dbReference>
<dbReference type="AlphaFoldDB" id="A0A8K0V0D4"/>
<feature type="compositionally biased region" description="Low complexity" evidence="1">
    <location>
        <begin position="328"/>
        <end position="341"/>
    </location>
</feature>
<feature type="chain" id="PRO_5035450123" evidence="2">
    <location>
        <begin position="27"/>
        <end position="514"/>
    </location>
</feature>